<proteinExistence type="predicted"/>
<sequence>MKNDSKPPHRRMQAEIHIGADSWRDLHDSLHAIIRELFDAAPNDENLNWVSNTERSGIDLSVTVDHSMTHEQYQNDMRNWRTNFKGGLQQ</sequence>
<reference evidence="1 2" key="1">
    <citation type="submission" date="2017-08" db="EMBL/GenBank/DDBJ databases">
        <title>Infants hospitalized years apart are colonized by the same room-sourced microbial strains.</title>
        <authorList>
            <person name="Brooks B."/>
            <person name="Olm M.R."/>
            <person name="Firek B.A."/>
            <person name="Baker R."/>
            <person name="Thomas B.C."/>
            <person name="Morowitz M.J."/>
            <person name="Banfield J.F."/>
        </authorList>
    </citation>
    <scope>NUCLEOTIDE SEQUENCE [LARGE SCALE GENOMIC DNA]</scope>
    <source>
        <strain evidence="1">S2_018_000_R2_104</strain>
    </source>
</reference>
<dbReference type="EMBL" id="QFNK01000013">
    <property type="protein sequence ID" value="PZO88592.1"/>
    <property type="molecule type" value="Genomic_DNA"/>
</dbReference>
<organism evidence="1 2">
    <name type="scientific">Micavibrio aeruginosavorus</name>
    <dbReference type="NCBI Taxonomy" id="349221"/>
    <lineage>
        <taxon>Bacteria</taxon>
        <taxon>Pseudomonadati</taxon>
        <taxon>Bdellovibrionota</taxon>
        <taxon>Bdellovibrionia</taxon>
        <taxon>Bdellovibrionales</taxon>
        <taxon>Pseudobdellovibrionaceae</taxon>
        <taxon>Micavibrio</taxon>
    </lineage>
</organism>
<evidence type="ECO:0000313" key="1">
    <source>
        <dbReference type="EMBL" id="PZO88592.1"/>
    </source>
</evidence>
<gene>
    <name evidence="1" type="ORF">DI626_01495</name>
</gene>
<evidence type="ECO:0000313" key="2">
    <source>
        <dbReference type="Proteomes" id="UP000249557"/>
    </source>
</evidence>
<accession>A0A2W5A5X0</accession>
<name>A0A2W5A5X0_9BACT</name>
<dbReference type="Proteomes" id="UP000249557">
    <property type="component" value="Unassembled WGS sequence"/>
</dbReference>
<protein>
    <submittedName>
        <fullName evidence="1">Uncharacterized protein</fullName>
    </submittedName>
</protein>
<comment type="caution">
    <text evidence="1">The sequence shown here is derived from an EMBL/GenBank/DDBJ whole genome shotgun (WGS) entry which is preliminary data.</text>
</comment>
<dbReference type="AlphaFoldDB" id="A0A2W5A5X0"/>